<sequence>MSEEQTKIRETVQDVPVQETVDKTKKETPKKVKRNPLTHVIGFLMGLFFLMVGVKFVMSVYFPDLKYAGHNFTSLMLNDVHFINSTKYEAVNAEYKVSTTDSSKAYYDNLQPFGANTVSLSMSYVNDQYPLDNMVGKYPYKIFKNNVAIMCYLKEFLIPRHLFISLNKPLNPLVHTRTSELVQFKLREDDKFVENNDKRLGEVTKAMFEFVRKIEEDYTKKLNSGFSDNSFFINFNKEGKVTLSEKLTDAIKELVNAINKHYVNIASNSFNSSENRQLNDDDVKDFIKSFAIGYPTATQYFVLNKLFYYSFFMKSDKILKSKKFKNLDEIKNIDDEIKNKENELTQVDESKKGDIIQKIMKLELKKQKLVNSIIHRQFVICLSSLFFNGEDTSSNDFKTSFPFVKDTDKRTGFFSMSKLRSLPSYDKFSKDRLMKEAEAVYLPDDGN</sequence>
<comment type="caution">
    <text evidence="2">The sequence shown here is derived from an EMBL/GenBank/DDBJ whole genome shotgun (WGS) entry which is preliminary data.</text>
</comment>
<dbReference type="VEuPathDB" id="MicrosporidiaDB:HERIO_1060"/>
<dbReference type="EMBL" id="LVKB01000045">
    <property type="protein sequence ID" value="ORD97042.1"/>
    <property type="molecule type" value="Genomic_DNA"/>
</dbReference>
<feature type="transmembrane region" description="Helical" evidence="1">
    <location>
        <begin position="40"/>
        <end position="62"/>
    </location>
</feature>
<reference evidence="2 3" key="1">
    <citation type="journal article" date="2017" name="Environ. Microbiol.">
        <title>Decay of the glycolytic pathway and adaptation to intranuclear parasitism within Enterocytozoonidae microsporidia.</title>
        <authorList>
            <person name="Wiredu Boakye D."/>
            <person name="Jaroenlak P."/>
            <person name="Prachumwat A."/>
            <person name="Williams T.A."/>
            <person name="Bateman K.S."/>
            <person name="Itsathitphaisarn O."/>
            <person name="Sritunyalucksana K."/>
            <person name="Paszkiewicz K.H."/>
            <person name="Moore K.A."/>
            <person name="Stentiford G.D."/>
            <person name="Williams B.A."/>
        </authorList>
    </citation>
    <scope>NUCLEOTIDE SEQUENCE [LARGE SCALE GENOMIC DNA]</scope>
    <source>
        <strain evidence="2 3">GB1</strain>
    </source>
</reference>
<proteinExistence type="predicted"/>
<keyword evidence="1" id="KW-1133">Transmembrane helix</keyword>
<name>A0A1X0QBE6_9MICR</name>
<evidence type="ECO:0000313" key="3">
    <source>
        <dbReference type="Proteomes" id="UP000192356"/>
    </source>
</evidence>
<dbReference type="VEuPathDB" id="MicrosporidiaDB:A0H76_1832"/>
<gene>
    <name evidence="2" type="ORF">HERIO_1060</name>
</gene>
<organism evidence="2 3">
    <name type="scientific">Hepatospora eriocheir</name>
    <dbReference type="NCBI Taxonomy" id="1081669"/>
    <lineage>
        <taxon>Eukaryota</taxon>
        <taxon>Fungi</taxon>
        <taxon>Fungi incertae sedis</taxon>
        <taxon>Microsporidia</taxon>
        <taxon>Hepatosporidae</taxon>
        <taxon>Hepatospora</taxon>
    </lineage>
</organism>
<keyword evidence="1" id="KW-0812">Transmembrane</keyword>
<keyword evidence="1" id="KW-0472">Membrane</keyword>
<evidence type="ECO:0000313" key="2">
    <source>
        <dbReference type="EMBL" id="ORD97042.1"/>
    </source>
</evidence>
<evidence type="ECO:0000256" key="1">
    <source>
        <dbReference type="SAM" id="Phobius"/>
    </source>
</evidence>
<dbReference type="Proteomes" id="UP000192356">
    <property type="component" value="Unassembled WGS sequence"/>
</dbReference>
<protein>
    <submittedName>
        <fullName evidence="2">Uncharacterized protein</fullName>
    </submittedName>
</protein>
<keyword evidence="3" id="KW-1185">Reference proteome</keyword>
<accession>A0A1X0QBE6</accession>
<dbReference type="AlphaFoldDB" id="A0A1X0QBE6"/>